<dbReference type="Proteomes" id="UP000001812">
    <property type="component" value="Chromosome I"/>
</dbReference>
<organism evidence="2">
    <name type="scientific">Burkholderia pseudomallei 1710a</name>
    <dbReference type="NCBI Taxonomy" id="320371"/>
    <lineage>
        <taxon>Bacteria</taxon>
        <taxon>Pseudomonadati</taxon>
        <taxon>Pseudomonadota</taxon>
        <taxon>Betaproteobacteria</taxon>
        <taxon>Burkholderiales</taxon>
        <taxon>Burkholderiaceae</taxon>
        <taxon>Burkholderia</taxon>
        <taxon>pseudomallei group</taxon>
    </lineage>
</organism>
<proteinExistence type="predicted"/>
<reference evidence="2" key="1">
    <citation type="submission" date="2009-05" db="EMBL/GenBank/DDBJ databases">
        <authorList>
            <person name="Harkins D.M."/>
            <person name="DeShazer D."/>
            <person name="Woods D.E."/>
            <person name="Brinkac L.M."/>
            <person name="Brown K.A."/>
            <person name="Hung G.C."/>
            <person name="Tuanyok A."/>
            <person name="Zhang B."/>
            <person name="Nierman W.C."/>
        </authorList>
    </citation>
    <scope>NUCLEOTIDE SEQUENCE [LARGE SCALE GENOMIC DNA]</scope>
    <source>
        <strain evidence="2">1710a</strain>
    </source>
</reference>
<evidence type="ECO:0000313" key="2">
    <source>
        <dbReference type="EMBL" id="EET08756.1"/>
    </source>
</evidence>
<sequence length="49" mass="5256">MAPQRKRRPARPPFLHPAVAPLRAGHAAKEAAARPPRAHTTVIASALSR</sequence>
<dbReference type="HOGENOM" id="CLU_3133324_0_0_4"/>
<name>A0A0E1W8U3_BURPE</name>
<evidence type="ECO:0000256" key="1">
    <source>
        <dbReference type="SAM" id="MobiDB-lite"/>
    </source>
</evidence>
<dbReference type="EMBL" id="CM000832">
    <property type="protein sequence ID" value="EET08756.1"/>
    <property type="molecule type" value="Genomic_DNA"/>
</dbReference>
<gene>
    <name evidence="2" type="ORF">BURPS1710A_1368</name>
</gene>
<protein>
    <submittedName>
        <fullName evidence="2">Uncharacterized protein</fullName>
    </submittedName>
</protein>
<feature type="region of interest" description="Disordered" evidence="1">
    <location>
        <begin position="25"/>
        <end position="49"/>
    </location>
</feature>
<accession>A0A0E1W8U3</accession>
<dbReference type="AlphaFoldDB" id="A0A0E1W8U3"/>